<protein>
    <recommendedName>
        <fullName evidence="4">DUF2474 domain-containing protein</fullName>
    </recommendedName>
</protein>
<dbReference type="EMBL" id="JAVIZC010000001">
    <property type="protein sequence ID" value="MDR6099878.1"/>
    <property type="molecule type" value="Genomic_DNA"/>
</dbReference>
<dbReference type="AlphaFoldDB" id="A0AAJ2EQX5"/>
<feature type="transmembrane region" description="Helical" evidence="1">
    <location>
        <begin position="12"/>
        <end position="33"/>
    </location>
</feature>
<evidence type="ECO:0000313" key="2">
    <source>
        <dbReference type="EMBL" id="MDR6099878.1"/>
    </source>
</evidence>
<evidence type="ECO:0008006" key="4">
    <source>
        <dbReference type="Google" id="ProtNLM"/>
    </source>
</evidence>
<organism evidence="2 3">
    <name type="scientific">Agrobacterium larrymoorei</name>
    <dbReference type="NCBI Taxonomy" id="160699"/>
    <lineage>
        <taxon>Bacteria</taxon>
        <taxon>Pseudomonadati</taxon>
        <taxon>Pseudomonadota</taxon>
        <taxon>Alphaproteobacteria</taxon>
        <taxon>Hyphomicrobiales</taxon>
        <taxon>Rhizobiaceae</taxon>
        <taxon>Rhizobium/Agrobacterium group</taxon>
        <taxon>Agrobacterium</taxon>
    </lineage>
</organism>
<keyword evidence="1" id="KW-0472">Membrane</keyword>
<comment type="caution">
    <text evidence="2">The sequence shown here is derived from an EMBL/GenBank/DDBJ whole genome shotgun (WGS) entry which is preliminary data.</text>
</comment>
<evidence type="ECO:0000256" key="1">
    <source>
        <dbReference type="SAM" id="Phobius"/>
    </source>
</evidence>
<name>A0AAJ2EQX5_9HYPH</name>
<reference evidence="2" key="1">
    <citation type="submission" date="2023-08" db="EMBL/GenBank/DDBJ databases">
        <title>Functional and genomic diversity of the sorghum phyllosphere microbiome.</title>
        <authorList>
            <person name="Shade A."/>
        </authorList>
    </citation>
    <scope>NUCLEOTIDE SEQUENCE</scope>
    <source>
        <strain evidence="2">SORGH_AS_0974</strain>
    </source>
</reference>
<evidence type="ECO:0000313" key="3">
    <source>
        <dbReference type="Proteomes" id="UP001255601"/>
    </source>
</evidence>
<keyword evidence="1" id="KW-1133">Transmembrane helix</keyword>
<accession>A0AAJ2EQX5</accession>
<dbReference type="Proteomes" id="UP001255601">
    <property type="component" value="Unassembled WGS sequence"/>
</dbReference>
<sequence length="34" mass="3715">MGDGLRKTIWFIALWLAGVGTVAAIGLLIRLFLK</sequence>
<proteinExistence type="predicted"/>
<gene>
    <name evidence="2" type="ORF">QE369_000056</name>
</gene>
<keyword evidence="1" id="KW-0812">Transmembrane</keyword>